<dbReference type="Proteomes" id="UP001174936">
    <property type="component" value="Unassembled WGS sequence"/>
</dbReference>
<comment type="caution">
    <text evidence="1">The sequence shown here is derived from an EMBL/GenBank/DDBJ whole genome shotgun (WGS) entry which is preliminary data.</text>
</comment>
<proteinExistence type="predicted"/>
<gene>
    <name evidence="1" type="ORF">B0T16DRAFT_460668</name>
</gene>
<reference evidence="1" key="1">
    <citation type="submission" date="2023-06" db="EMBL/GenBank/DDBJ databases">
        <title>Genome-scale phylogeny and comparative genomics of the fungal order Sordariales.</title>
        <authorList>
            <consortium name="Lawrence Berkeley National Laboratory"/>
            <person name="Hensen N."/>
            <person name="Bonometti L."/>
            <person name="Westerberg I."/>
            <person name="Brannstrom I.O."/>
            <person name="Guillou S."/>
            <person name="Cros-Aarteil S."/>
            <person name="Calhoun S."/>
            <person name="Haridas S."/>
            <person name="Kuo A."/>
            <person name="Mondo S."/>
            <person name="Pangilinan J."/>
            <person name="Riley R."/>
            <person name="Labutti K."/>
            <person name="Andreopoulos B."/>
            <person name="Lipzen A."/>
            <person name="Chen C."/>
            <person name="Yanf M."/>
            <person name="Daum C."/>
            <person name="Ng V."/>
            <person name="Clum A."/>
            <person name="Steindorff A."/>
            <person name="Ohm R."/>
            <person name="Martin F."/>
            <person name="Silar P."/>
            <person name="Natvig D."/>
            <person name="Lalanne C."/>
            <person name="Gautier V."/>
            <person name="Ament-Velasquez S.L."/>
            <person name="Kruys A."/>
            <person name="Hutchinson M.I."/>
            <person name="Powell A.J."/>
            <person name="Barry K."/>
            <person name="Miller A.N."/>
            <person name="Grigoriev I.V."/>
            <person name="Debuchy R."/>
            <person name="Gladieux P."/>
            <person name="Thoren M.H."/>
            <person name="Johannesson H."/>
        </authorList>
    </citation>
    <scope>NUCLEOTIDE SEQUENCE</scope>
    <source>
        <strain evidence="1">SMH2532-1</strain>
    </source>
</reference>
<organism evidence="1 2">
    <name type="scientific">Cercophora newfieldiana</name>
    <dbReference type="NCBI Taxonomy" id="92897"/>
    <lineage>
        <taxon>Eukaryota</taxon>
        <taxon>Fungi</taxon>
        <taxon>Dikarya</taxon>
        <taxon>Ascomycota</taxon>
        <taxon>Pezizomycotina</taxon>
        <taxon>Sordariomycetes</taxon>
        <taxon>Sordariomycetidae</taxon>
        <taxon>Sordariales</taxon>
        <taxon>Lasiosphaeriaceae</taxon>
        <taxon>Cercophora</taxon>
    </lineage>
</organism>
<dbReference type="EMBL" id="JAULSV010000005">
    <property type="protein sequence ID" value="KAK0644635.1"/>
    <property type="molecule type" value="Genomic_DNA"/>
</dbReference>
<protein>
    <submittedName>
        <fullName evidence="1">Uncharacterized protein</fullName>
    </submittedName>
</protein>
<evidence type="ECO:0000313" key="1">
    <source>
        <dbReference type="EMBL" id="KAK0644635.1"/>
    </source>
</evidence>
<evidence type="ECO:0000313" key="2">
    <source>
        <dbReference type="Proteomes" id="UP001174936"/>
    </source>
</evidence>
<name>A0AA39Y3B9_9PEZI</name>
<accession>A0AA39Y3B9</accession>
<dbReference type="AlphaFoldDB" id="A0AA39Y3B9"/>
<sequence>MAGDSNNLPRPPADFGRSWRVDERVQPWHVAKFRRSLTRAMYRWYEENPQLFRQLEAILQHKNFKDVNRIVALNYPLIEAYSELKRLPRIGLVLYIKQLLQNEDPGKSIRMIIHTPEGEWGGIDDGMADALEDLGLVFKQEFEGPRSVLGDVGQGSVVIALSDTQEYLNRIFQEDGDPAAVIGREFHLAHDNYFVGEIDSGNVPGRGPGVNRGLAVFVSTLVKNHTDRDPPPELPAELPSLQQLMLEWGREAAGRGERLDLEDDMVDDFFVAHGPFDPR</sequence>
<keyword evidence="2" id="KW-1185">Reference proteome</keyword>